<evidence type="ECO:0000313" key="2">
    <source>
        <dbReference type="Proteomes" id="UP000006028"/>
    </source>
</evidence>
<proteinExistence type="predicted"/>
<gene>
    <name evidence="1" type="ORF">HMPREF9436_01614</name>
</gene>
<name>E2ZIW8_9FIRM</name>
<comment type="caution">
    <text evidence="1">The sequence shown here is derived from an EMBL/GenBank/DDBJ whole genome shotgun (WGS) entry which is preliminary data.</text>
</comment>
<dbReference type="Proteomes" id="UP000006028">
    <property type="component" value="Unassembled WGS sequence"/>
</dbReference>
<accession>E2ZIW8</accession>
<organism evidence="1 2">
    <name type="scientific">Faecalibacterium cf. prausnitzii KLE1255</name>
    <dbReference type="NCBI Taxonomy" id="748224"/>
    <lineage>
        <taxon>Bacteria</taxon>
        <taxon>Bacillati</taxon>
        <taxon>Bacillota</taxon>
        <taxon>Clostridia</taxon>
        <taxon>Eubacteriales</taxon>
        <taxon>Oscillospiraceae</taxon>
        <taxon>Faecalibacterium</taxon>
    </lineage>
</organism>
<dbReference type="AlphaFoldDB" id="E2ZIW8"/>
<protein>
    <submittedName>
        <fullName evidence="1">Uncharacterized protein</fullName>
    </submittedName>
</protein>
<sequence>MQQIFHEFMCSYTILKNFVDKRNKIGLNFVIQTKSKEGRFDDL</sequence>
<reference evidence="1 2" key="1">
    <citation type="submission" date="2010-08" db="EMBL/GenBank/DDBJ databases">
        <authorList>
            <person name="Weinstock G."/>
            <person name="Sodergren E."/>
            <person name="Clifton S."/>
            <person name="Fulton L."/>
            <person name="Fulton B."/>
            <person name="Courtney L."/>
            <person name="Fronick C."/>
            <person name="Harrison M."/>
            <person name="Strong C."/>
            <person name="Farmer C."/>
            <person name="Delahaunty K."/>
            <person name="Markovic C."/>
            <person name="Hall O."/>
            <person name="Minx P."/>
            <person name="Tomlinson C."/>
            <person name="Mitreva M."/>
            <person name="Hou S."/>
            <person name="Chen J."/>
            <person name="Wollam A."/>
            <person name="Pepin K.H."/>
            <person name="Johnson M."/>
            <person name="Bhonagiri V."/>
            <person name="Zhang X."/>
            <person name="Suruliraj S."/>
            <person name="Warren W."/>
            <person name="Chinwalla A."/>
            <person name="Mardis E.R."/>
            <person name="Wilson R.K."/>
        </authorList>
    </citation>
    <scope>NUCLEOTIDE SEQUENCE [LARGE SCALE GENOMIC DNA]</scope>
    <source>
        <strain evidence="1 2">KLE1255</strain>
    </source>
</reference>
<evidence type="ECO:0000313" key="1">
    <source>
        <dbReference type="EMBL" id="EFQ07017.1"/>
    </source>
</evidence>
<dbReference type="HOGENOM" id="CLU_3251824_0_0_9"/>
<dbReference type="EMBL" id="AECU01000120">
    <property type="protein sequence ID" value="EFQ07017.1"/>
    <property type="molecule type" value="Genomic_DNA"/>
</dbReference>
<dbReference type="BioCyc" id="FCF748224-HMP:GTSS-296-MONOMER"/>
<dbReference type="STRING" id="748224.HMPREF9436_01614"/>